<accession>A0A8H3HAA0</accession>
<evidence type="ECO:0008006" key="4">
    <source>
        <dbReference type="Google" id="ProtNLM"/>
    </source>
</evidence>
<dbReference type="InterPro" id="IPR050452">
    <property type="entry name" value="Metacaspase"/>
</dbReference>
<evidence type="ECO:0000313" key="2">
    <source>
        <dbReference type="EMBL" id="CAE6497568.1"/>
    </source>
</evidence>
<dbReference type="Gene3D" id="3.40.50.12660">
    <property type="match status" value="1"/>
</dbReference>
<reference evidence="2" key="1">
    <citation type="submission" date="2021-01" db="EMBL/GenBank/DDBJ databases">
        <authorList>
            <person name="Kaushik A."/>
        </authorList>
    </citation>
    <scope>NUCLEOTIDE SEQUENCE</scope>
    <source>
        <strain evidence="2">AG6-10EEA</strain>
    </source>
</reference>
<evidence type="ECO:0000313" key="3">
    <source>
        <dbReference type="Proteomes" id="UP000663853"/>
    </source>
</evidence>
<gene>
    <name evidence="2" type="ORF">RDB_LOCUS108526</name>
</gene>
<dbReference type="Proteomes" id="UP000663853">
    <property type="component" value="Unassembled WGS sequence"/>
</dbReference>
<dbReference type="PANTHER" id="PTHR48104:SF30">
    <property type="entry name" value="METACASPASE-1"/>
    <property type="match status" value="1"/>
</dbReference>
<dbReference type="GO" id="GO:0006508">
    <property type="term" value="P:proteolysis"/>
    <property type="evidence" value="ECO:0007669"/>
    <property type="project" value="TreeGrafter"/>
</dbReference>
<evidence type="ECO:0000256" key="1">
    <source>
        <dbReference type="ARBA" id="ARBA00009005"/>
    </source>
</evidence>
<dbReference type="GO" id="GO:0005737">
    <property type="term" value="C:cytoplasm"/>
    <property type="evidence" value="ECO:0007669"/>
    <property type="project" value="TreeGrafter"/>
</dbReference>
<organism evidence="2 3">
    <name type="scientific">Rhizoctonia solani</name>
    <dbReference type="NCBI Taxonomy" id="456999"/>
    <lineage>
        <taxon>Eukaryota</taxon>
        <taxon>Fungi</taxon>
        <taxon>Dikarya</taxon>
        <taxon>Basidiomycota</taxon>
        <taxon>Agaricomycotina</taxon>
        <taxon>Agaricomycetes</taxon>
        <taxon>Cantharellales</taxon>
        <taxon>Ceratobasidiaceae</taxon>
        <taxon>Rhizoctonia</taxon>
    </lineage>
</organism>
<comment type="similarity">
    <text evidence="1">Belongs to the peptidase C14B family.</text>
</comment>
<name>A0A8H3HAA0_9AGAM</name>
<dbReference type="AlphaFoldDB" id="A0A8H3HAA0"/>
<proteinExistence type="inferred from homology"/>
<dbReference type="PANTHER" id="PTHR48104">
    <property type="entry name" value="METACASPASE-4"/>
    <property type="match status" value="1"/>
</dbReference>
<protein>
    <recommendedName>
        <fullName evidence="4">Metacaspase-1</fullName>
    </recommendedName>
</protein>
<dbReference type="EMBL" id="CAJMXA010003482">
    <property type="protein sequence ID" value="CAE6497568.1"/>
    <property type="molecule type" value="Genomic_DNA"/>
</dbReference>
<sequence>MGWGPLESTPNDVWYIYNMLHGDETKIVAQGYAKPNIRILIESMTGEDRHEPTRPNIIEGLKWLVTGAQENDHRYFHFSGHGDAFETNRATGKIAREIPENPPEWTDARKDDIEHLAPEADQSVKRNERHSSLTIAENELKYYNEGL</sequence>
<comment type="caution">
    <text evidence="2">The sequence shown here is derived from an EMBL/GenBank/DDBJ whole genome shotgun (WGS) entry which is preliminary data.</text>
</comment>
<dbReference type="GO" id="GO:0004197">
    <property type="term" value="F:cysteine-type endopeptidase activity"/>
    <property type="evidence" value="ECO:0007669"/>
    <property type="project" value="TreeGrafter"/>
</dbReference>